<proteinExistence type="predicted"/>
<name>A0A4C1VPC1_EUMVA</name>
<dbReference type="EMBL" id="BGZK01000380">
    <property type="protein sequence ID" value="GBP40390.1"/>
    <property type="molecule type" value="Genomic_DNA"/>
</dbReference>
<evidence type="ECO:0000313" key="1">
    <source>
        <dbReference type="EMBL" id="GBP40390.1"/>
    </source>
</evidence>
<reference evidence="1 2" key="1">
    <citation type="journal article" date="2019" name="Commun. Biol.">
        <title>The bagworm genome reveals a unique fibroin gene that provides high tensile strength.</title>
        <authorList>
            <person name="Kono N."/>
            <person name="Nakamura H."/>
            <person name="Ohtoshi R."/>
            <person name="Tomita M."/>
            <person name="Numata K."/>
            <person name="Arakawa K."/>
        </authorList>
    </citation>
    <scope>NUCLEOTIDE SEQUENCE [LARGE SCALE GENOMIC DNA]</scope>
</reference>
<keyword evidence="2" id="KW-1185">Reference proteome</keyword>
<protein>
    <submittedName>
        <fullName evidence="1">Uncharacterized protein</fullName>
    </submittedName>
</protein>
<gene>
    <name evidence="1" type="ORF">EVAR_86537_1</name>
</gene>
<evidence type="ECO:0000313" key="2">
    <source>
        <dbReference type="Proteomes" id="UP000299102"/>
    </source>
</evidence>
<organism evidence="1 2">
    <name type="scientific">Eumeta variegata</name>
    <name type="common">Bagworm moth</name>
    <name type="synonym">Eumeta japonica</name>
    <dbReference type="NCBI Taxonomy" id="151549"/>
    <lineage>
        <taxon>Eukaryota</taxon>
        <taxon>Metazoa</taxon>
        <taxon>Ecdysozoa</taxon>
        <taxon>Arthropoda</taxon>
        <taxon>Hexapoda</taxon>
        <taxon>Insecta</taxon>
        <taxon>Pterygota</taxon>
        <taxon>Neoptera</taxon>
        <taxon>Endopterygota</taxon>
        <taxon>Lepidoptera</taxon>
        <taxon>Glossata</taxon>
        <taxon>Ditrysia</taxon>
        <taxon>Tineoidea</taxon>
        <taxon>Psychidae</taxon>
        <taxon>Oiketicinae</taxon>
        <taxon>Eumeta</taxon>
    </lineage>
</organism>
<dbReference type="AlphaFoldDB" id="A0A4C1VPC1"/>
<accession>A0A4C1VPC1</accession>
<dbReference type="Proteomes" id="UP000299102">
    <property type="component" value="Unassembled WGS sequence"/>
</dbReference>
<sequence length="90" mass="10132">MKRLMFIPCKRNGGRAAPALRGFDKTARFHKTKVYRGQSAVILSLLFRDRKREILTGSRARRGTKEPLAAAAPAPLMHSRCCARRGYCTI</sequence>
<comment type="caution">
    <text evidence="1">The sequence shown here is derived from an EMBL/GenBank/DDBJ whole genome shotgun (WGS) entry which is preliminary data.</text>
</comment>